<keyword evidence="3" id="KW-1185">Reference proteome</keyword>
<dbReference type="RefSeq" id="WP_011221547.1">
    <property type="nucleotide sequence ID" value="NC_006371.1"/>
</dbReference>
<protein>
    <recommendedName>
        <fullName evidence="4">Nucleoside transporter/FeoB GTPase Gate domain-containing protein</fullName>
    </recommendedName>
</protein>
<evidence type="ECO:0000256" key="1">
    <source>
        <dbReference type="SAM" id="Phobius"/>
    </source>
</evidence>
<keyword evidence="1" id="KW-1133">Transmembrane helix</keyword>
<evidence type="ECO:0000313" key="3">
    <source>
        <dbReference type="Proteomes" id="UP000000593"/>
    </source>
</evidence>
<sequence>MCRYLWLWDLENGMELAKASAAGLAEMFLPALLMKDADIISRFSAGVVCVSSILFFSASIPCILSTRIPLNIGQLVIVWFIRTFLSLMLAIPTALLIFS</sequence>
<feature type="transmembrane region" description="Helical" evidence="1">
    <location>
        <begin position="39"/>
        <end position="64"/>
    </location>
</feature>
<dbReference type="HOGENOM" id="CLU_113207_0_0_6"/>
<keyword evidence="1" id="KW-0812">Transmembrane</keyword>
<keyword evidence="1" id="KW-0472">Membrane</keyword>
<dbReference type="EMBL" id="CR378679">
    <property type="protein sequence ID" value="CAG23387.1"/>
    <property type="molecule type" value="Genomic_DNA"/>
</dbReference>
<evidence type="ECO:0008006" key="4">
    <source>
        <dbReference type="Google" id="ProtNLM"/>
    </source>
</evidence>
<accession>Q6LH43</accession>
<dbReference type="eggNOG" id="COG3314">
    <property type="taxonomic scope" value="Bacteria"/>
</dbReference>
<gene>
    <name evidence="2" type="primary">R02704</name>
    <name evidence="2" type="ordered locus">PBPRB1524</name>
</gene>
<name>Q6LH43_PHOPR</name>
<evidence type="ECO:0000313" key="2">
    <source>
        <dbReference type="EMBL" id="CAG23387.1"/>
    </source>
</evidence>
<dbReference type="STRING" id="298386.PBPRB1524"/>
<organism evidence="2 3">
    <name type="scientific">Photobacterium profundum (strain SS9)</name>
    <dbReference type="NCBI Taxonomy" id="298386"/>
    <lineage>
        <taxon>Bacteria</taxon>
        <taxon>Pseudomonadati</taxon>
        <taxon>Pseudomonadota</taxon>
        <taxon>Gammaproteobacteria</taxon>
        <taxon>Vibrionales</taxon>
        <taxon>Vibrionaceae</taxon>
        <taxon>Photobacterium</taxon>
    </lineage>
</organism>
<proteinExistence type="predicted"/>
<dbReference type="KEGG" id="ppr:PBPRB1524"/>
<reference evidence="3" key="1">
    <citation type="journal article" date="2005" name="Science">
        <title>Life at depth: Photobacterium profundum genome sequence and expression analysis.</title>
        <authorList>
            <person name="Vezzi A."/>
            <person name="Campanaro S."/>
            <person name="D'Angelo M."/>
            <person name="Simonato F."/>
            <person name="Vitulo N."/>
            <person name="Lauro F.M."/>
            <person name="Cestaro A."/>
            <person name="Malacrida G."/>
            <person name="Simionati B."/>
            <person name="Cannata N."/>
            <person name="Romualdi C."/>
            <person name="Bartlett D.H."/>
            <person name="Valle G."/>
        </authorList>
    </citation>
    <scope>NUCLEOTIDE SEQUENCE [LARGE SCALE GENOMIC DNA]</scope>
    <source>
        <strain evidence="3">ATCC BAA-1253 / SS9</strain>
    </source>
</reference>
<feature type="transmembrane region" description="Helical" evidence="1">
    <location>
        <begin position="76"/>
        <end position="98"/>
    </location>
</feature>
<dbReference type="Proteomes" id="UP000000593">
    <property type="component" value="Chromosome 2"/>
</dbReference>
<dbReference type="AlphaFoldDB" id="Q6LH43"/>